<proteinExistence type="predicted"/>
<evidence type="ECO:0000313" key="2">
    <source>
        <dbReference type="Proteomes" id="UP000299102"/>
    </source>
</evidence>
<dbReference type="AlphaFoldDB" id="A0A4C1WYZ9"/>
<accession>A0A4C1WYZ9</accession>
<gene>
    <name evidence="1" type="ORF">EVAR_43073_1</name>
</gene>
<sequence length="152" mass="17316">MPNWDCEASGLIVRLVCCPKNFLCLASSLRRRIRLLVVYGNENFWQALDKIPFSIAAPLCNLTAQQSLGRLRIAFGDEANVFIIRFTEFEGRPSTALNNKNVDAVRCMIETDRHVTSYRIRASLSIRMSQIHSNLHTYLGMKKLCRGESHTI</sequence>
<dbReference type="EMBL" id="BGZK01000665">
    <property type="protein sequence ID" value="GBP55319.1"/>
    <property type="molecule type" value="Genomic_DNA"/>
</dbReference>
<name>A0A4C1WYZ9_EUMVA</name>
<keyword evidence="2" id="KW-1185">Reference proteome</keyword>
<comment type="caution">
    <text evidence="1">The sequence shown here is derived from an EMBL/GenBank/DDBJ whole genome shotgun (WGS) entry which is preliminary data.</text>
</comment>
<evidence type="ECO:0000313" key="1">
    <source>
        <dbReference type="EMBL" id="GBP55319.1"/>
    </source>
</evidence>
<protein>
    <submittedName>
        <fullName evidence="1">Uncharacterized protein</fullName>
    </submittedName>
</protein>
<dbReference type="OrthoDB" id="10017160at2759"/>
<dbReference type="Proteomes" id="UP000299102">
    <property type="component" value="Unassembled WGS sequence"/>
</dbReference>
<organism evidence="1 2">
    <name type="scientific">Eumeta variegata</name>
    <name type="common">Bagworm moth</name>
    <name type="synonym">Eumeta japonica</name>
    <dbReference type="NCBI Taxonomy" id="151549"/>
    <lineage>
        <taxon>Eukaryota</taxon>
        <taxon>Metazoa</taxon>
        <taxon>Ecdysozoa</taxon>
        <taxon>Arthropoda</taxon>
        <taxon>Hexapoda</taxon>
        <taxon>Insecta</taxon>
        <taxon>Pterygota</taxon>
        <taxon>Neoptera</taxon>
        <taxon>Endopterygota</taxon>
        <taxon>Lepidoptera</taxon>
        <taxon>Glossata</taxon>
        <taxon>Ditrysia</taxon>
        <taxon>Tineoidea</taxon>
        <taxon>Psychidae</taxon>
        <taxon>Oiketicinae</taxon>
        <taxon>Eumeta</taxon>
    </lineage>
</organism>
<reference evidence="1 2" key="1">
    <citation type="journal article" date="2019" name="Commun. Biol.">
        <title>The bagworm genome reveals a unique fibroin gene that provides high tensile strength.</title>
        <authorList>
            <person name="Kono N."/>
            <person name="Nakamura H."/>
            <person name="Ohtoshi R."/>
            <person name="Tomita M."/>
            <person name="Numata K."/>
            <person name="Arakawa K."/>
        </authorList>
    </citation>
    <scope>NUCLEOTIDE SEQUENCE [LARGE SCALE GENOMIC DNA]</scope>
</reference>